<dbReference type="RefSeq" id="WP_160332433.1">
    <property type="nucleotide sequence ID" value="NZ_WSRS01000016.1"/>
</dbReference>
<evidence type="ECO:0000313" key="3">
    <source>
        <dbReference type="EMBL" id="MVX58614.1"/>
    </source>
</evidence>
<comment type="subunit">
    <text evidence="2">Homodimer.</text>
</comment>
<protein>
    <recommendedName>
        <fullName evidence="2">Adapter protein MecA</fullName>
    </recommendedName>
</protein>
<dbReference type="OrthoDB" id="2360201at2"/>
<dbReference type="Gene3D" id="3.30.70.1950">
    <property type="match status" value="1"/>
</dbReference>
<evidence type="ECO:0000256" key="1">
    <source>
        <dbReference type="ARBA" id="ARBA00005397"/>
    </source>
</evidence>
<evidence type="ECO:0000313" key="4">
    <source>
        <dbReference type="Proteomes" id="UP000461595"/>
    </source>
</evidence>
<dbReference type="InterPro" id="IPR038471">
    <property type="entry name" value="MecA_C_sf"/>
</dbReference>
<comment type="caution">
    <text evidence="3">The sequence shown here is derived from an EMBL/GenBank/DDBJ whole genome shotgun (WGS) entry which is preliminary data.</text>
</comment>
<dbReference type="Proteomes" id="UP000461595">
    <property type="component" value="Unassembled WGS sequence"/>
</dbReference>
<comment type="similarity">
    <text evidence="1 2">Belongs to the MecA family.</text>
</comment>
<dbReference type="InterPro" id="IPR008681">
    <property type="entry name" value="Neg-reg_MecA"/>
</dbReference>
<dbReference type="EMBL" id="WSRS01000016">
    <property type="protein sequence ID" value="MVX58614.1"/>
    <property type="molecule type" value="Genomic_DNA"/>
</dbReference>
<dbReference type="AlphaFoldDB" id="A0A7X3KBW3"/>
<dbReference type="PIRSF" id="PIRSF029008">
    <property type="entry name" value="MecA"/>
    <property type="match status" value="1"/>
</dbReference>
<dbReference type="PANTHER" id="PTHR39161">
    <property type="entry name" value="ADAPTER PROTEIN MECA"/>
    <property type="match status" value="1"/>
</dbReference>
<evidence type="ECO:0000256" key="2">
    <source>
        <dbReference type="HAMAP-Rule" id="MF_01124"/>
    </source>
</evidence>
<accession>A0A7X3KBW3</accession>
<proteinExistence type="inferred from homology"/>
<reference evidence="3 4" key="1">
    <citation type="submission" date="2019-12" db="EMBL/GenBank/DDBJ databases">
        <title>Microbes associate with the intestines of laboratory mice.</title>
        <authorList>
            <person name="Navarre W."/>
            <person name="Wong E."/>
        </authorList>
    </citation>
    <scope>NUCLEOTIDE SEQUENCE [LARGE SCALE GENOMIC DNA]</scope>
    <source>
        <strain evidence="3 4">NM51_B2-22</strain>
    </source>
</reference>
<sequence>MKMKQLNDRTIKISISMKDLEERGMELADFLMPQEKTEDFFYTILDELELPQHFLDSGMLSFRVTPKPDRLDVFVTKSDVDKAMDFDEIDFDDLPRMEDFPDMEPEEFIKAMEEALKEYSQDPQSDELLSELDSFRQQVQADQEEELDASETQGIRGSKSDNHFLYYVLQFSDFNKVRAYADLVDYDYDGSELYKYKGRYYLTVLVNTSQMPGKAPVYLMARMREMAEESQVTRPVLQEHGTVLLYGTAIEDLQRI</sequence>
<name>A0A7X3KBW3_9STRE</name>
<comment type="domain">
    <text evidence="2">The N-terminal domain probably binds unfolded/aggregated proteins; the C-terminal domain interacts with ClpC.</text>
</comment>
<dbReference type="Pfam" id="PF05389">
    <property type="entry name" value="MecA"/>
    <property type="match status" value="1"/>
</dbReference>
<organism evidence="3 4">
    <name type="scientific">Streptococcus danieliae</name>
    <dbReference type="NCBI Taxonomy" id="747656"/>
    <lineage>
        <taxon>Bacteria</taxon>
        <taxon>Bacillati</taxon>
        <taxon>Bacillota</taxon>
        <taxon>Bacilli</taxon>
        <taxon>Lactobacillales</taxon>
        <taxon>Streptococcaceae</taxon>
        <taxon>Streptococcus</taxon>
    </lineage>
</organism>
<dbReference type="PANTHER" id="PTHR39161:SF1">
    <property type="entry name" value="ADAPTER PROTEIN MECA 1"/>
    <property type="match status" value="1"/>
</dbReference>
<comment type="function">
    <text evidence="2">Enables the recognition and targeting of unfolded and aggregated proteins to the ClpC protease or to other proteins involved in proteolysis.</text>
</comment>
<dbReference type="HAMAP" id="MF_01124">
    <property type="entry name" value="MecA"/>
    <property type="match status" value="1"/>
</dbReference>
<dbReference type="GO" id="GO:0030674">
    <property type="term" value="F:protein-macromolecule adaptor activity"/>
    <property type="evidence" value="ECO:0007669"/>
    <property type="project" value="UniProtKB-UniRule"/>
</dbReference>
<gene>
    <name evidence="2" type="primary">mecA</name>
    <name evidence="3" type="ORF">E5983_02975</name>
</gene>